<name>A0A139AEH3_GONPJ</name>
<keyword evidence="2" id="KW-1185">Reference proteome</keyword>
<protein>
    <submittedName>
        <fullName evidence="1">Uncharacterized protein</fullName>
    </submittedName>
</protein>
<dbReference type="EMBL" id="KQ965764">
    <property type="protein sequence ID" value="KXS15079.1"/>
    <property type="molecule type" value="Genomic_DNA"/>
</dbReference>
<dbReference type="OrthoDB" id="10445294at2759"/>
<proteinExistence type="predicted"/>
<evidence type="ECO:0000313" key="2">
    <source>
        <dbReference type="Proteomes" id="UP000070544"/>
    </source>
</evidence>
<dbReference type="AlphaFoldDB" id="A0A139AEH3"/>
<reference evidence="1 2" key="1">
    <citation type="journal article" date="2015" name="Genome Biol. Evol.">
        <title>Phylogenomic analyses indicate that early fungi evolved digesting cell walls of algal ancestors of land plants.</title>
        <authorList>
            <person name="Chang Y."/>
            <person name="Wang S."/>
            <person name="Sekimoto S."/>
            <person name="Aerts A.L."/>
            <person name="Choi C."/>
            <person name="Clum A."/>
            <person name="LaButti K.M."/>
            <person name="Lindquist E.A."/>
            <person name="Yee Ngan C."/>
            <person name="Ohm R.A."/>
            <person name="Salamov A.A."/>
            <person name="Grigoriev I.V."/>
            <person name="Spatafora J.W."/>
            <person name="Berbee M.L."/>
        </authorList>
    </citation>
    <scope>NUCLEOTIDE SEQUENCE [LARGE SCALE GENOMIC DNA]</scope>
    <source>
        <strain evidence="1 2">JEL478</strain>
    </source>
</reference>
<organism evidence="1 2">
    <name type="scientific">Gonapodya prolifera (strain JEL478)</name>
    <name type="common">Monoblepharis prolifera</name>
    <dbReference type="NCBI Taxonomy" id="1344416"/>
    <lineage>
        <taxon>Eukaryota</taxon>
        <taxon>Fungi</taxon>
        <taxon>Fungi incertae sedis</taxon>
        <taxon>Chytridiomycota</taxon>
        <taxon>Chytridiomycota incertae sedis</taxon>
        <taxon>Monoblepharidomycetes</taxon>
        <taxon>Monoblepharidales</taxon>
        <taxon>Gonapodyaceae</taxon>
        <taxon>Gonapodya</taxon>
    </lineage>
</organism>
<sequence length="193" mass="21231">MSDLAKSVQNSAPVHEITSYIEPLVKWTVQNHWLALAPLSVAQFVTSSISNGVLAPSVPGLSLLGVEVSSKKTLTAEQKKVAEARARITAEASYRGFVRLSSYLVPVLVLGKLFVFGRPVDRTDVDASWSLVKFATRYHFAVVGPLILLQNMIARESEATKGIEPFRWLIDTAVLVGAIVQTYSKYYLTHRAN</sequence>
<accession>A0A139AEH3</accession>
<evidence type="ECO:0000313" key="1">
    <source>
        <dbReference type="EMBL" id="KXS15079.1"/>
    </source>
</evidence>
<dbReference type="Proteomes" id="UP000070544">
    <property type="component" value="Unassembled WGS sequence"/>
</dbReference>
<gene>
    <name evidence="1" type="ORF">M427DRAFT_328676</name>
</gene>